<feature type="compositionally biased region" description="Polar residues" evidence="2">
    <location>
        <begin position="295"/>
        <end position="312"/>
    </location>
</feature>
<feature type="coiled-coil region" evidence="1">
    <location>
        <begin position="24"/>
        <end position="84"/>
    </location>
</feature>
<dbReference type="GO" id="GO:0099158">
    <property type="term" value="P:regulation of recycling endosome localization within postsynapse"/>
    <property type="evidence" value="ECO:0007669"/>
    <property type="project" value="TreeGrafter"/>
</dbReference>
<keyword evidence="4" id="KW-1185">Reference proteome</keyword>
<dbReference type="EMBL" id="UZAN01050074">
    <property type="protein sequence ID" value="VDP87948.1"/>
    <property type="molecule type" value="Genomic_DNA"/>
</dbReference>
<protein>
    <submittedName>
        <fullName evidence="5">GOLGA2L5 domain-containing protein</fullName>
    </submittedName>
</protein>
<organism evidence="5">
    <name type="scientific">Echinostoma caproni</name>
    <dbReference type="NCBI Taxonomy" id="27848"/>
    <lineage>
        <taxon>Eukaryota</taxon>
        <taxon>Metazoa</taxon>
        <taxon>Spiralia</taxon>
        <taxon>Lophotrochozoa</taxon>
        <taxon>Platyhelminthes</taxon>
        <taxon>Trematoda</taxon>
        <taxon>Digenea</taxon>
        <taxon>Plagiorchiida</taxon>
        <taxon>Echinostomata</taxon>
        <taxon>Echinostomatoidea</taxon>
        <taxon>Echinostomatidae</taxon>
        <taxon>Echinostoma</taxon>
    </lineage>
</organism>
<dbReference type="GO" id="GO:0099152">
    <property type="term" value="P:regulation of neurotransmitter receptor transport, endosome to postsynaptic membrane"/>
    <property type="evidence" value="ECO:0007669"/>
    <property type="project" value="TreeGrafter"/>
</dbReference>
<feature type="region of interest" description="Disordered" evidence="2">
    <location>
        <begin position="124"/>
        <end position="153"/>
    </location>
</feature>
<dbReference type="PANTHER" id="PTHR18978">
    <property type="entry name" value="GRIP-1 ASSOCIATED PROTEIN 1"/>
    <property type="match status" value="1"/>
</dbReference>
<evidence type="ECO:0000313" key="5">
    <source>
        <dbReference type="WBParaSite" id="ECPE_0001104601-mRNA-1"/>
    </source>
</evidence>
<feature type="coiled-coil region" evidence="1">
    <location>
        <begin position="220"/>
        <end position="247"/>
    </location>
</feature>
<dbReference type="GO" id="GO:0098998">
    <property type="term" value="C:extrinsic component of postsynaptic early endosome membrane"/>
    <property type="evidence" value="ECO:0007669"/>
    <property type="project" value="TreeGrafter"/>
</dbReference>
<dbReference type="GO" id="GO:1905244">
    <property type="term" value="P:regulation of modification of synaptic structure"/>
    <property type="evidence" value="ECO:0007669"/>
    <property type="project" value="TreeGrafter"/>
</dbReference>
<evidence type="ECO:0000313" key="4">
    <source>
        <dbReference type="Proteomes" id="UP000272942"/>
    </source>
</evidence>
<sequence>MQPTISVEEFQRFQSQLLDLREAQIQATDARLRAESQAKQLEAEVAQLKTSLSAAQAGGPQKRVDQLLRDNAQLREKLLGTESAFQLQSSTLRAECLHLSSEVERLNGLLSKPRNEAIVQTEPEAQQLHAQVQTDEDQSPNVPRSPSPHPPSQMTLEAIQEVEGRIDALSGLLNSHVETKLSYLENRLEIEVNELRSNIAARDAIEASLVAELKLSKQCTQEARESEQELRNQLIAVKRRSEKLTRELRRQLARVLRATVTGESERSSLRKLSIYSSSSSLSSSTNIPGSLVNGEGSSRQQPAGETNDGSSLGQSDIPVGFFPMADFKVSRSTIFVAPSFHVQQFQAVKIFPSFFSPCWYLAITLDISHQNFDPAT</sequence>
<accession>A0A183AVM7</accession>
<dbReference type="WBParaSite" id="ECPE_0001104601-mRNA-1">
    <property type="protein sequence ID" value="ECPE_0001104601-mRNA-1"/>
    <property type="gene ID" value="ECPE_0001104601"/>
</dbReference>
<dbReference type="Proteomes" id="UP000272942">
    <property type="component" value="Unassembled WGS sequence"/>
</dbReference>
<dbReference type="AlphaFoldDB" id="A0A183AVM7"/>
<feature type="region of interest" description="Disordered" evidence="2">
    <location>
        <begin position="279"/>
        <end position="312"/>
    </location>
</feature>
<dbReference type="GO" id="GO:0098887">
    <property type="term" value="P:neurotransmitter receptor transport, endosome to postsynaptic membrane"/>
    <property type="evidence" value="ECO:0007669"/>
    <property type="project" value="TreeGrafter"/>
</dbReference>
<dbReference type="InterPro" id="IPR026204">
    <property type="entry name" value="GRIPAP1"/>
</dbReference>
<name>A0A183AVM7_9TREM</name>
<evidence type="ECO:0000313" key="3">
    <source>
        <dbReference type="EMBL" id="VDP87948.1"/>
    </source>
</evidence>
<evidence type="ECO:0000256" key="1">
    <source>
        <dbReference type="SAM" id="Coils"/>
    </source>
</evidence>
<evidence type="ECO:0000256" key="2">
    <source>
        <dbReference type="SAM" id="MobiDB-lite"/>
    </source>
</evidence>
<dbReference type="PANTHER" id="PTHR18978:SF1">
    <property type="entry name" value="GRIP1-ASSOCIATED PROTEIN 1"/>
    <property type="match status" value="1"/>
</dbReference>
<keyword evidence="1" id="KW-0175">Coiled coil</keyword>
<dbReference type="GO" id="GO:0098837">
    <property type="term" value="C:postsynaptic recycling endosome"/>
    <property type="evidence" value="ECO:0007669"/>
    <property type="project" value="TreeGrafter"/>
</dbReference>
<reference evidence="3 4" key="2">
    <citation type="submission" date="2018-11" db="EMBL/GenBank/DDBJ databases">
        <authorList>
            <consortium name="Pathogen Informatics"/>
        </authorList>
    </citation>
    <scope>NUCLEOTIDE SEQUENCE [LARGE SCALE GENOMIC DNA]</scope>
    <source>
        <strain evidence="3 4">Egypt</strain>
    </source>
</reference>
<dbReference type="GO" id="GO:0098978">
    <property type="term" value="C:glutamatergic synapse"/>
    <property type="evidence" value="ECO:0007669"/>
    <property type="project" value="TreeGrafter"/>
</dbReference>
<dbReference type="OrthoDB" id="6269447at2759"/>
<proteinExistence type="predicted"/>
<gene>
    <name evidence="3" type="ORF">ECPE_LOCUS11012</name>
</gene>
<reference evidence="5" key="1">
    <citation type="submission" date="2016-06" db="UniProtKB">
        <authorList>
            <consortium name="WormBaseParasite"/>
        </authorList>
    </citation>
    <scope>IDENTIFICATION</scope>
</reference>